<dbReference type="InterPro" id="IPR014729">
    <property type="entry name" value="Rossmann-like_a/b/a_fold"/>
</dbReference>
<dbReference type="RefSeq" id="XP_060121171.1">
    <property type="nucleotide sequence ID" value="XM_060265188.1"/>
</dbReference>
<feature type="domain" description="UspA" evidence="2">
    <location>
        <begin position="98"/>
        <end position="234"/>
    </location>
</feature>
<dbReference type="EMBL" id="CP119959">
    <property type="protein sequence ID" value="WFD38274.1"/>
    <property type="molecule type" value="Genomic_DNA"/>
</dbReference>
<dbReference type="Gene3D" id="3.40.50.620">
    <property type="entry name" value="HUPs"/>
    <property type="match status" value="1"/>
</dbReference>
<dbReference type="Pfam" id="PF00582">
    <property type="entry name" value="Usp"/>
    <property type="match status" value="1"/>
</dbReference>
<protein>
    <recommendedName>
        <fullName evidence="2">UspA domain-containing protein</fullName>
    </recommendedName>
</protein>
<keyword evidence="4" id="KW-1185">Reference proteome</keyword>
<sequence>MAGSGRVSPVLLPANEYLQAMQAKYPAPSPAAEASRRKRRNRMSLFSRQPMNCEGGWKGYERIVGFDTMPDAEDTVSRSASYTLQVKSVGYARTKHTRTFMCAVDATESSERALEWIMENLVDDGDEIVAVRVLDEEQDNMSQENARDGARSLIASIVELNDETRKISITVEFLTGSIKSSILRLVTMYRPESLTIGTRGKQVSALEKMLGTTPLGNLSKSLIWQSPVPVIIVRPEDRVQKHLSKRMADPRRHEYYDLVQHNEQLPMSLPPNSEAQAEMRK</sequence>
<feature type="region of interest" description="Disordered" evidence="1">
    <location>
        <begin position="261"/>
        <end position="281"/>
    </location>
</feature>
<feature type="compositionally biased region" description="Polar residues" evidence="1">
    <location>
        <begin position="261"/>
        <end position="275"/>
    </location>
</feature>
<name>A0AAF0EZV4_9BASI</name>
<dbReference type="SUPFAM" id="SSF52402">
    <property type="entry name" value="Adenine nucleotide alpha hydrolases-like"/>
    <property type="match status" value="1"/>
</dbReference>
<dbReference type="GeneID" id="85224872"/>
<dbReference type="Proteomes" id="UP001217754">
    <property type="component" value="Chromosome 2"/>
</dbReference>
<dbReference type="InterPro" id="IPR006016">
    <property type="entry name" value="UspA"/>
</dbReference>
<evidence type="ECO:0000256" key="1">
    <source>
        <dbReference type="SAM" id="MobiDB-lite"/>
    </source>
</evidence>
<accession>A0AAF0EZV4</accession>
<proteinExistence type="predicted"/>
<dbReference type="PANTHER" id="PTHR47815:SF1">
    <property type="entry name" value="UNIVERSAL STRESS PROTEIN A FAMILY PROTEIN C25B2.10"/>
    <property type="match status" value="1"/>
</dbReference>
<dbReference type="CDD" id="cd23659">
    <property type="entry name" value="USP_At3g01520-like"/>
    <property type="match status" value="1"/>
</dbReference>
<organism evidence="3 4">
    <name type="scientific">Malassezia japonica</name>
    <dbReference type="NCBI Taxonomy" id="223818"/>
    <lineage>
        <taxon>Eukaryota</taxon>
        <taxon>Fungi</taxon>
        <taxon>Dikarya</taxon>
        <taxon>Basidiomycota</taxon>
        <taxon>Ustilaginomycotina</taxon>
        <taxon>Malasseziomycetes</taxon>
        <taxon>Malasseziales</taxon>
        <taxon>Malasseziaceae</taxon>
        <taxon>Malassezia</taxon>
    </lineage>
</organism>
<evidence type="ECO:0000313" key="4">
    <source>
        <dbReference type="Proteomes" id="UP001217754"/>
    </source>
</evidence>
<dbReference type="PANTHER" id="PTHR47815">
    <property type="entry name" value="UNIVERSAL STRESS PROTEIN A FAMILY PROTEIN C25B2.10"/>
    <property type="match status" value="1"/>
</dbReference>
<reference evidence="3" key="1">
    <citation type="submission" date="2023-03" db="EMBL/GenBank/DDBJ databases">
        <title>Mating type loci evolution in Malassezia.</title>
        <authorList>
            <person name="Coelho M.A."/>
        </authorList>
    </citation>
    <scope>NUCLEOTIDE SEQUENCE</scope>
    <source>
        <strain evidence="3">CBS 9431</strain>
    </source>
</reference>
<dbReference type="AlphaFoldDB" id="A0AAF0EZV4"/>
<evidence type="ECO:0000313" key="3">
    <source>
        <dbReference type="EMBL" id="WFD38274.1"/>
    </source>
</evidence>
<evidence type="ECO:0000259" key="2">
    <source>
        <dbReference type="Pfam" id="PF00582"/>
    </source>
</evidence>
<gene>
    <name evidence="3" type="ORF">MJAP1_001223</name>
</gene>